<gene>
    <name evidence="1" type="ORF">FOIG_13750</name>
</gene>
<reference evidence="1" key="1">
    <citation type="submission" date="2011-11" db="EMBL/GenBank/DDBJ databases">
        <title>The Genome Sequence of Fusarium oxysporum II5.</title>
        <authorList>
            <consortium name="The Broad Institute Genome Sequencing Platform"/>
            <person name="Ma L.-J."/>
            <person name="Gale L.R."/>
            <person name="Schwartz D.C."/>
            <person name="Zhou S."/>
            <person name="Corby-Kistler H."/>
            <person name="Young S.K."/>
            <person name="Zeng Q."/>
            <person name="Gargeya S."/>
            <person name="Fitzgerald M."/>
            <person name="Haas B."/>
            <person name="Abouelleil A."/>
            <person name="Alvarado L."/>
            <person name="Arachchi H.M."/>
            <person name="Berlin A."/>
            <person name="Brown A."/>
            <person name="Chapman S.B."/>
            <person name="Chen Z."/>
            <person name="Dunbar C."/>
            <person name="Freedman E."/>
            <person name="Gearin G."/>
            <person name="Goldberg J."/>
            <person name="Griggs A."/>
            <person name="Gujja S."/>
            <person name="Heiman D."/>
            <person name="Howarth C."/>
            <person name="Larson L."/>
            <person name="Lui A."/>
            <person name="MacDonald P.J.P."/>
            <person name="Montmayeur A."/>
            <person name="Murphy C."/>
            <person name="Neiman D."/>
            <person name="Pearson M."/>
            <person name="Priest M."/>
            <person name="Roberts A."/>
            <person name="Saif S."/>
            <person name="Shea T."/>
            <person name="Shenoy N."/>
            <person name="Sisk P."/>
            <person name="Stolte C."/>
            <person name="Sykes S."/>
            <person name="Wortman J."/>
            <person name="Nusbaum C."/>
            <person name="Birren B."/>
        </authorList>
    </citation>
    <scope>NUCLEOTIDE SEQUENCE [LARGE SCALE GENOMIC DNA]</scope>
    <source>
        <strain evidence="1">54006</strain>
    </source>
</reference>
<dbReference type="EMBL" id="JH658303">
    <property type="protein sequence ID" value="EXL93337.1"/>
    <property type="molecule type" value="Genomic_DNA"/>
</dbReference>
<reference evidence="1" key="2">
    <citation type="submission" date="2012-05" db="EMBL/GenBank/DDBJ databases">
        <title>The Genome Annotation of Fusarium oxysporum II5.</title>
        <authorList>
            <consortium name="The Broad Institute Genomics Platform"/>
            <person name="Ma L.-J."/>
            <person name="Corby-Kistler H."/>
            <person name="Broz K."/>
            <person name="Gale L.R."/>
            <person name="Jonkers W."/>
            <person name="O'Donnell K."/>
            <person name="Ploetz R."/>
            <person name="Steinberg C."/>
            <person name="Schwartz D.C."/>
            <person name="VanEtten H."/>
            <person name="Zhou S."/>
            <person name="Young S.K."/>
            <person name="Zeng Q."/>
            <person name="Gargeya S."/>
            <person name="Fitzgerald M."/>
            <person name="Abouelleil A."/>
            <person name="Alvarado L."/>
            <person name="Chapman S.B."/>
            <person name="Gainer-Dewar J."/>
            <person name="Goldberg J."/>
            <person name="Griggs A."/>
            <person name="Gujja S."/>
            <person name="Hansen M."/>
            <person name="Howarth C."/>
            <person name="Imamovic A."/>
            <person name="Ireland A."/>
            <person name="Larimer J."/>
            <person name="McCowan C."/>
            <person name="Murphy C."/>
            <person name="Pearson M."/>
            <person name="Poon T.W."/>
            <person name="Priest M."/>
            <person name="Roberts A."/>
            <person name="Saif S."/>
            <person name="Shea T."/>
            <person name="Sykes S."/>
            <person name="Wortman J."/>
            <person name="Nusbaum C."/>
            <person name="Birren B."/>
        </authorList>
    </citation>
    <scope>NUCLEOTIDE SEQUENCE</scope>
    <source>
        <strain evidence="1">54006</strain>
    </source>
</reference>
<dbReference type="AlphaFoldDB" id="X0IWQ4"/>
<sequence length="133" mass="15177">MSYQANAEAELFKIFRVALESQRGQRHKSLNRAGYAVKVMSSNPYHIISSETTLLETIHDIRDKLRILSSLADDQDAVWKQMSPVYTANGKLQYYYLYTPADAKRDLEGLIAEAETVHDSINLLLICVRSKRV</sequence>
<dbReference type="RefSeq" id="XP_031055427.1">
    <property type="nucleotide sequence ID" value="XM_031214911.1"/>
</dbReference>
<name>X0IWQ4_FUSO5</name>
<accession>X0IWQ4</accession>
<evidence type="ECO:0000313" key="1">
    <source>
        <dbReference type="EMBL" id="EXL93337.1"/>
    </source>
</evidence>
<proteinExistence type="predicted"/>
<dbReference type="HOGENOM" id="CLU_1906837_0_0_1"/>
<dbReference type="Proteomes" id="UP000030685">
    <property type="component" value="Unassembled WGS sequence"/>
</dbReference>
<dbReference type="VEuPathDB" id="FungiDB:FOIG_13750"/>
<dbReference type="GeneID" id="42038925"/>
<protein>
    <submittedName>
        <fullName evidence="1">Uncharacterized protein</fullName>
    </submittedName>
</protein>
<organism evidence="1">
    <name type="scientific">Fusarium odoratissimum (strain NRRL 54006)</name>
    <dbReference type="NCBI Taxonomy" id="1089451"/>
    <lineage>
        <taxon>Eukaryota</taxon>
        <taxon>Fungi</taxon>
        <taxon>Dikarya</taxon>
        <taxon>Ascomycota</taxon>
        <taxon>Pezizomycotina</taxon>
        <taxon>Sordariomycetes</taxon>
        <taxon>Hypocreomycetidae</taxon>
        <taxon>Hypocreales</taxon>
        <taxon>Nectriaceae</taxon>
        <taxon>Fusarium</taxon>
        <taxon>Fusarium oxysporum species complex</taxon>
        <taxon>Fusarium oxysporum f. sp. cubense (strain race 4)</taxon>
    </lineage>
</organism>